<dbReference type="AlphaFoldDB" id="A0A178K2I6"/>
<dbReference type="OrthoDB" id="9779457at2"/>
<keyword evidence="2" id="KW-0479">Metal-binding</keyword>
<evidence type="ECO:0000313" key="7">
    <source>
        <dbReference type="EMBL" id="OAN11316.1"/>
    </source>
</evidence>
<dbReference type="Pfam" id="PF00037">
    <property type="entry name" value="Fer4"/>
    <property type="match status" value="1"/>
</dbReference>
<evidence type="ECO:0000259" key="6">
    <source>
        <dbReference type="PROSITE" id="PS51379"/>
    </source>
</evidence>
<dbReference type="PANTHER" id="PTHR42859">
    <property type="entry name" value="OXIDOREDUCTASE"/>
    <property type="match status" value="1"/>
</dbReference>
<keyword evidence="4" id="KW-0408">Iron</keyword>
<keyword evidence="8" id="KW-1185">Reference proteome</keyword>
<protein>
    <submittedName>
        <fullName evidence="7">Effector protein</fullName>
    </submittedName>
</protein>
<evidence type="ECO:0000256" key="1">
    <source>
        <dbReference type="ARBA" id="ARBA00022485"/>
    </source>
</evidence>
<keyword evidence="3" id="KW-0677">Repeat</keyword>
<dbReference type="PANTHER" id="PTHR42859:SF17">
    <property type="entry name" value="ELECTRON TRANSPORT PROTEIN HYDN-RELATED"/>
    <property type="match status" value="1"/>
</dbReference>
<evidence type="ECO:0000256" key="2">
    <source>
        <dbReference type="ARBA" id="ARBA00022723"/>
    </source>
</evidence>
<proteinExistence type="predicted"/>
<dbReference type="CDD" id="cd10554">
    <property type="entry name" value="HycB_like"/>
    <property type="match status" value="1"/>
</dbReference>
<dbReference type="InterPro" id="IPR050294">
    <property type="entry name" value="RnfB_subfamily"/>
</dbReference>
<dbReference type="InterPro" id="IPR017900">
    <property type="entry name" value="4Fe4S_Fe_S_CS"/>
</dbReference>
<dbReference type="Pfam" id="PF12798">
    <property type="entry name" value="Fer4_3"/>
    <property type="match status" value="1"/>
</dbReference>
<dbReference type="PROSITE" id="PS51379">
    <property type="entry name" value="4FE4S_FER_2"/>
    <property type="match status" value="2"/>
</dbReference>
<dbReference type="EMBL" id="LVHF01000033">
    <property type="protein sequence ID" value="OAN11316.1"/>
    <property type="molecule type" value="Genomic_DNA"/>
</dbReference>
<dbReference type="PROSITE" id="PS00198">
    <property type="entry name" value="4FE4S_FER_1"/>
    <property type="match status" value="1"/>
</dbReference>
<dbReference type="InterPro" id="IPR017896">
    <property type="entry name" value="4Fe4S_Fe-S-bd"/>
</dbReference>
<reference evidence="7 8" key="1">
    <citation type="submission" date="2016-03" db="EMBL/GenBank/DDBJ databases">
        <title>Photobacterium proteolyticum sp. nov. a protease producing bacterium isolated from ocean sediments of Laizhou Bay.</title>
        <authorList>
            <person name="Li Y."/>
        </authorList>
    </citation>
    <scope>NUCLEOTIDE SEQUENCE [LARGE SCALE GENOMIC DNA]</scope>
    <source>
        <strain evidence="7 8">R-40508</strain>
    </source>
</reference>
<comment type="caution">
    <text evidence="7">The sequence shown here is derived from an EMBL/GenBank/DDBJ whole genome shotgun (WGS) entry which is preliminary data.</text>
</comment>
<evidence type="ECO:0000313" key="8">
    <source>
        <dbReference type="Proteomes" id="UP000078503"/>
    </source>
</evidence>
<dbReference type="GO" id="GO:0046872">
    <property type="term" value="F:metal ion binding"/>
    <property type="evidence" value="ECO:0007669"/>
    <property type="project" value="UniProtKB-KW"/>
</dbReference>
<keyword evidence="5" id="KW-0411">Iron-sulfur</keyword>
<evidence type="ECO:0000256" key="5">
    <source>
        <dbReference type="ARBA" id="ARBA00023014"/>
    </source>
</evidence>
<dbReference type="SUPFAM" id="SSF54862">
    <property type="entry name" value="4Fe-4S ferredoxins"/>
    <property type="match status" value="1"/>
</dbReference>
<dbReference type="Proteomes" id="UP000078503">
    <property type="component" value="Unassembled WGS sequence"/>
</dbReference>
<evidence type="ECO:0000256" key="3">
    <source>
        <dbReference type="ARBA" id="ARBA00022737"/>
    </source>
</evidence>
<gene>
    <name evidence="7" type="ORF">A3K86_20405</name>
</gene>
<keyword evidence="1" id="KW-0004">4Fe-4S</keyword>
<organism evidence="7 8">
    <name type="scientific">Photobacterium jeanii</name>
    <dbReference type="NCBI Taxonomy" id="858640"/>
    <lineage>
        <taxon>Bacteria</taxon>
        <taxon>Pseudomonadati</taxon>
        <taxon>Pseudomonadota</taxon>
        <taxon>Gammaproteobacteria</taxon>
        <taxon>Vibrionales</taxon>
        <taxon>Vibrionaceae</taxon>
        <taxon>Photobacterium</taxon>
    </lineage>
</organism>
<feature type="domain" description="4Fe-4S ferredoxin-type" evidence="6">
    <location>
        <begin position="80"/>
        <end position="109"/>
    </location>
</feature>
<dbReference type="RefSeq" id="WP_068335877.1">
    <property type="nucleotide sequence ID" value="NZ_LVHF01000033.1"/>
</dbReference>
<feature type="domain" description="4Fe-4S ferredoxin-type" evidence="6">
    <location>
        <begin position="2"/>
        <end position="22"/>
    </location>
</feature>
<dbReference type="Gene3D" id="3.30.70.20">
    <property type="match status" value="2"/>
</dbReference>
<sequence>MNRFVFADPNRCIGCRTCEVACVLSHSDDNSVTSIDPARFNPRLKLIKNAKVTTPVLCRQCEDAPCAQVCPNNAIVSEGNQIKVIQSRCIGCKTCAIACPYGAMTVVTDMVDNGVQNPLFSTKVPKAQALKCDLCSDNPTGPACVQVCPTSALQLIEAEDLTIINKKKREAAAESIAAVAAL</sequence>
<evidence type="ECO:0000256" key="4">
    <source>
        <dbReference type="ARBA" id="ARBA00023004"/>
    </source>
</evidence>
<name>A0A178K2I6_9GAMM</name>
<dbReference type="GO" id="GO:0051539">
    <property type="term" value="F:4 iron, 4 sulfur cluster binding"/>
    <property type="evidence" value="ECO:0007669"/>
    <property type="project" value="UniProtKB-KW"/>
</dbReference>
<accession>A0A178K2I6</accession>
<dbReference type="STRING" id="858640.A3K86_20405"/>